<accession>A0A1A9GSS6</accession>
<organism evidence="1 2">
    <name type="scientific">Nocardioides dokdonensis FR1436</name>
    <dbReference type="NCBI Taxonomy" id="1300347"/>
    <lineage>
        <taxon>Bacteria</taxon>
        <taxon>Bacillati</taxon>
        <taxon>Actinomycetota</taxon>
        <taxon>Actinomycetes</taxon>
        <taxon>Propionibacteriales</taxon>
        <taxon>Nocardioidaceae</taxon>
        <taxon>Nocardioides</taxon>
    </lineage>
</organism>
<dbReference type="AlphaFoldDB" id="A0A1A9GSS6"/>
<sequence length="93" mass="9978">MTVSGQFSCPPAGSFVAVSGQFLVAADMAVEEPTVLYSQDATYGADRQVRAGGEWAVVVNPTTRVLITVLFRDRDRWLAADGDTEGPVLRDVC</sequence>
<protein>
    <submittedName>
        <fullName evidence="1">Uncharacterized protein</fullName>
    </submittedName>
</protein>
<evidence type="ECO:0000313" key="2">
    <source>
        <dbReference type="Proteomes" id="UP000077868"/>
    </source>
</evidence>
<reference evidence="1 2" key="1">
    <citation type="submission" date="2016-03" db="EMBL/GenBank/DDBJ databases">
        <title>Complete genome sequence of a soil Actinobacterium, Nocardioides dokdonensis FR1436.</title>
        <authorList>
            <person name="Kwon S.-K."/>
            <person name="Kim K."/>
            <person name="Kim J.F."/>
        </authorList>
    </citation>
    <scope>NUCLEOTIDE SEQUENCE [LARGE SCALE GENOMIC DNA]</scope>
    <source>
        <strain evidence="1 2">FR1436</strain>
    </source>
</reference>
<dbReference type="KEGG" id="ndk:I601_4130"/>
<name>A0A1A9GSS6_9ACTN</name>
<keyword evidence="2" id="KW-1185">Reference proteome</keyword>
<evidence type="ECO:0000313" key="1">
    <source>
        <dbReference type="EMBL" id="ANH40525.1"/>
    </source>
</evidence>
<dbReference type="RefSeq" id="WP_068113955.1">
    <property type="nucleotide sequence ID" value="NZ_CP015079.1"/>
</dbReference>
<dbReference type="PATRIC" id="fig|1300347.3.peg.4141"/>
<proteinExistence type="predicted"/>
<gene>
    <name evidence="1" type="ORF">I601_4130</name>
</gene>
<dbReference type="EMBL" id="CP015079">
    <property type="protein sequence ID" value="ANH40525.1"/>
    <property type="molecule type" value="Genomic_DNA"/>
</dbReference>
<dbReference type="Proteomes" id="UP000077868">
    <property type="component" value="Chromosome"/>
</dbReference>